<dbReference type="CDD" id="cd06170">
    <property type="entry name" value="LuxR_C_like"/>
    <property type="match status" value="1"/>
</dbReference>
<dbReference type="PANTHER" id="PTHR45566:SF1">
    <property type="entry name" value="HTH-TYPE TRANSCRIPTIONAL REGULATOR YHJB-RELATED"/>
    <property type="match status" value="1"/>
</dbReference>
<dbReference type="InterPro" id="IPR011006">
    <property type="entry name" value="CheY-like_superfamily"/>
</dbReference>
<feature type="modified residue" description="4-aspartylphosphate" evidence="3">
    <location>
        <position position="54"/>
    </location>
</feature>
<gene>
    <name evidence="6" type="ORF">HNR48_001742</name>
</gene>
<evidence type="ECO:0000256" key="1">
    <source>
        <dbReference type="ARBA" id="ARBA00022553"/>
    </source>
</evidence>
<feature type="domain" description="HTH luxR-type" evidence="4">
    <location>
        <begin position="141"/>
        <end position="206"/>
    </location>
</feature>
<dbReference type="PROSITE" id="PS50043">
    <property type="entry name" value="HTH_LUXR_2"/>
    <property type="match status" value="1"/>
</dbReference>
<dbReference type="SMART" id="SM00448">
    <property type="entry name" value="REC"/>
    <property type="match status" value="1"/>
</dbReference>
<keyword evidence="1 3" id="KW-0597">Phosphoprotein</keyword>
<dbReference type="InParanoid" id="A0A7X0MWX8"/>
<dbReference type="PROSITE" id="PS50110">
    <property type="entry name" value="RESPONSE_REGULATORY"/>
    <property type="match status" value="1"/>
</dbReference>
<dbReference type="PRINTS" id="PR00038">
    <property type="entry name" value="HTHLUXR"/>
</dbReference>
<dbReference type="EMBL" id="JACHHT010000001">
    <property type="protein sequence ID" value="MBB6521464.1"/>
    <property type="molecule type" value="Genomic_DNA"/>
</dbReference>
<dbReference type="GO" id="GO:0006355">
    <property type="term" value="P:regulation of DNA-templated transcription"/>
    <property type="evidence" value="ECO:0007669"/>
    <property type="project" value="InterPro"/>
</dbReference>
<dbReference type="GO" id="GO:0003677">
    <property type="term" value="F:DNA binding"/>
    <property type="evidence" value="ECO:0007669"/>
    <property type="project" value="UniProtKB-KW"/>
</dbReference>
<dbReference type="InterPro" id="IPR016032">
    <property type="entry name" value="Sig_transdc_resp-reg_C-effctor"/>
</dbReference>
<evidence type="ECO:0000259" key="4">
    <source>
        <dbReference type="PROSITE" id="PS50043"/>
    </source>
</evidence>
<evidence type="ECO:0000259" key="5">
    <source>
        <dbReference type="PROSITE" id="PS50110"/>
    </source>
</evidence>
<dbReference type="Pfam" id="PF00196">
    <property type="entry name" value="GerE"/>
    <property type="match status" value="1"/>
</dbReference>
<name>A0A7X0MWX8_9GAMM</name>
<dbReference type="InterPro" id="IPR058245">
    <property type="entry name" value="NreC/VraR/RcsB-like_REC"/>
</dbReference>
<evidence type="ECO:0000256" key="2">
    <source>
        <dbReference type="ARBA" id="ARBA00023125"/>
    </source>
</evidence>
<feature type="domain" description="Response regulatory" evidence="5">
    <location>
        <begin position="2"/>
        <end position="119"/>
    </location>
</feature>
<dbReference type="Proteomes" id="UP000528457">
    <property type="component" value="Unassembled WGS sequence"/>
</dbReference>
<evidence type="ECO:0000313" key="7">
    <source>
        <dbReference type="Proteomes" id="UP000528457"/>
    </source>
</evidence>
<evidence type="ECO:0000313" key="6">
    <source>
        <dbReference type="EMBL" id="MBB6521464.1"/>
    </source>
</evidence>
<dbReference type="RefSeq" id="WP_166848432.1">
    <property type="nucleotide sequence ID" value="NZ_JAAONY010000001.1"/>
</dbReference>
<dbReference type="AlphaFoldDB" id="A0A7X0MWX8"/>
<dbReference type="Pfam" id="PF00072">
    <property type="entry name" value="Response_reg"/>
    <property type="match status" value="1"/>
</dbReference>
<dbReference type="SUPFAM" id="SSF46894">
    <property type="entry name" value="C-terminal effector domain of the bipartite response regulators"/>
    <property type="match status" value="1"/>
</dbReference>
<dbReference type="Gene3D" id="3.40.50.2300">
    <property type="match status" value="1"/>
</dbReference>
<reference evidence="6 7" key="1">
    <citation type="submission" date="2020-08" db="EMBL/GenBank/DDBJ databases">
        <title>Genomic Encyclopedia of Type Strains, Phase IV (KMG-IV): sequencing the most valuable type-strain genomes for metagenomic binning, comparative biology and taxonomic classification.</title>
        <authorList>
            <person name="Goeker M."/>
        </authorList>
    </citation>
    <scope>NUCLEOTIDE SEQUENCE [LARGE SCALE GENOMIC DNA]</scope>
    <source>
        <strain evidence="6 7">DSM 22368</strain>
    </source>
</reference>
<dbReference type="InterPro" id="IPR000792">
    <property type="entry name" value="Tscrpt_reg_LuxR_C"/>
</dbReference>
<keyword evidence="7" id="KW-1185">Reference proteome</keyword>
<dbReference type="CDD" id="cd17535">
    <property type="entry name" value="REC_NarL-like"/>
    <property type="match status" value="1"/>
</dbReference>
<dbReference type="PANTHER" id="PTHR45566">
    <property type="entry name" value="HTH-TYPE TRANSCRIPTIONAL REGULATOR YHJB-RELATED"/>
    <property type="match status" value="1"/>
</dbReference>
<accession>A0A7X0MWX8</accession>
<proteinExistence type="predicted"/>
<keyword evidence="2 6" id="KW-0238">DNA-binding</keyword>
<dbReference type="InterPro" id="IPR001789">
    <property type="entry name" value="Sig_transdc_resp-reg_receiver"/>
</dbReference>
<evidence type="ECO:0000256" key="3">
    <source>
        <dbReference type="PROSITE-ProRule" id="PRU00169"/>
    </source>
</evidence>
<dbReference type="InterPro" id="IPR051015">
    <property type="entry name" value="EvgA-like"/>
</dbReference>
<sequence>MKILSLDDHPLFSAGLKESLSKFNPDFDIVTTLTTNDALSYLREHNDIDLLILDLSMPDMNGILFIKTLMARGFQIPIVIMSGSEDLLSLQEAFKLGVLGFLPKAWSVERVAKALMDIKAGDMVIPDDIARRLNRMPKYAMANTQTSLSERQLEVLELVRKGLSNHDIASTLYISEATVKSHLQTIFKILDGKNRMDCVRKAVAAGILPSAL</sequence>
<organism evidence="6 7">
    <name type="scientific">Pseudoteredinibacter isoporae</name>
    <dbReference type="NCBI Taxonomy" id="570281"/>
    <lineage>
        <taxon>Bacteria</taxon>
        <taxon>Pseudomonadati</taxon>
        <taxon>Pseudomonadota</taxon>
        <taxon>Gammaproteobacteria</taxon>
        <taxon>Cellvibrionales</taxon>
        <taxon>Cellvibrionaceae</taxon>
        <taxon>Pseudoteredinibacter</taxon>
    </lineage>
</organism>
<dbReference type="SMART" id="SM00421">
    <property type="entry name" value="HTH_LUXR"/>
    <property type="match status" value="1"/>
</dbReference>
<dbReference type="GO" id="GO:0000160">
    <property type="term" value="P:phosphorelay signal transduction system"/>
    <property type="evidence" value="ECO:0007669"/>
    <property type="project" value="InterPro"/>
</dbReference>
<comment type="caution">
    <text evidence="6">The sequence shown here is derived from an EMBL/GenBank/DDBJ whole genome shotgun (WGS) entry which is preliminary data.</text>
</comment>
<dbReference type="SUPFAM" id="SSF52172">
    <property type="entry name" value="CheY-like"/>
    <property type="match status" value="1"/>
</dbReference>
<protein>
    <submittedName>
        <fullName evidence="6">DNA-binding NarL/FixJ family response regulator</fullName>
    </submittedName>
</protein>